<comment type="activity regulation">
    <text evidence="18">Feedback inhibited by histidine.</text>
</comment>
<dbReference type="GO" id="GO:0000287">
    <property type="term" value="F:magnesium ion binding"/>
    <property type="evidence" value="ECO:0007669"/>
    <property type="project" value="UniProtKB-UniRule"/>
</dbReference>
<dbReference type="InterPro" id="IPR001348">
    <property type="entry name" value="ATP_PRibTrfase_HisG"/>
</dbReference>
<evidence type="ECO:0000256" key="14">
    <source>
        <dbReference type="ARBA" id="ARBA00022840"/>
    </source>
</evidence>
<evidence type="ECO:0000256" key="1">
    <source>
        <dbReference type="ARBA" id="ARBA00000915"/>
    </source>
</evidence>
<accession>A0A7G9Y5P7</accession>
<evidence type="ECO:0000256" key="5">
    <source>
        <dbReference type="ARBA" id="ARBA00007955"/>
    </source>
</evidence>
<evidence type="ECO:0000259" key="20">
    <source>
        <dbReference type="Pfam" id="PF08029"/>
    </source>
</evidence>
<dbReference type="UniPathway" id="UPA00031">
    <property type="reaction ID" value="UER00006"/>
</dbReference>
<evidence type="ECO:0000256" key="3">
    <source>
        <dbReference type="ARBA" id="ARBA00004496"/>
    </source>
</evidence>
<protein>
    <recommendedName>
        <fullName evidence="7 18">ATP phosphoribosyltransferase</fullName>
        <shortName evidence="18">ATP-PRT</shortName>
        <shortName evidence="18">ATP-PRTase</shortName>
        <ecNumber evidence="6 18">2.4.2.17</ecNumber>
    </recommendedName>
</protein>
<evidence type="ECO:0000256" key="11">
    <source>
        <dbReference type="ARBA" id="ARBA00022679"/>
    </source>
</evidence>
<dbReference type="GO" id="GO:0003879">
    <property type="term" value="F:ATP phosphoribosyltransferase activity"/>
    <property type="evidence" value="ECO:0007669"/>
    <property type="project" value="UniProtKB-UniRule"/>
</dbReference>
<comment type="function">
    <text evidence="17 18">Catalyzes the condensation of ATP and 5-phosphoribose 1-diphosphate to form N'-(5'-phosphoribosyl)-ATP (PR-ATP). Has a crucial role in the pathway because the rate of histidine biosynthesis seems to be controlled primarily by regulation of HisG enzymatic activity.</text>
</comment>
<reference evidence="21" key="1">
    <citation type="submission" date="2020-06" db="EMBL/GenBank/DDBJ databases">
        <title>Unique genomic features of the anaerobic methanotrophic archaea.</title>
        <authorList>
            <person name="Chadwick G.L."/>
            <person name="Skennerton C.T."/>
            <person name="Laso-Perez R."/>
            <person name="Leu A.O."/>
            <person name="Speth D.R."/>
            <person name="Yu H."/>
            <person name="Morgan-Lang C."/>
            <person name="Hatzenpichler R."/>
            <person name="Goudeau D."/>
            <person name="Malmstrom R."/>
            <person name="Brazelton W.J."/>
            <person name="Woyke T."/>
            <person name="Hallam S.J."/>
            <person name="Tyson G.W."/>
            <person name="Wegener G."/>
            <person name="Boetius A."/>
            <person name="Orphan V."/>
        </authorList>
    </citation>
    <scope>NUCLEOTIDE SEQUENCE</scope>
</reference>
<dbReference type="Pfam" id="PF08029">
    <property type="entry name" value="HisG_C"/>
    <property type="match status" value="1"/>
</dbReference>
<comment type="similarity">
    <text evidence="5 18">Belongs to the ATP phosphoribosyltransferase family. Long subfamily.</text>
</comment>
<name>A0A7G9Y5P7_9EURY</name>
<comment type="catalytic activity">
    <reaction evidence="1 18">
        <text>1-(5-phospho-beta-D-ribosyl)-ATP + diphosphate = 5-phospho-alpha-D-ribose 1-diphosphate + ATP</text>
        <dbReference type="Rhea" id="RHEA:18473"/>
        <dbReference type="ChEBI" id="CHEBI:30616"/>
        <dbReference type="ChEBI" id="CHEBI:33019"/>
        <dbReference type="ChEBI" id="CHEBI:58017"/>
        <dbReference type="ChEBI" id="CHEBI:73183"/>
        <dbReference type="EC" id="2.4.2.17"/>
    </reaction>
</comment>
<dbReference type="NCBIfam" id="TIGR00070">
    <property type="entry name" value="hisG"/>
    <property type="match status" value="1"/>
</dbReference>
<keyword evidence="15 18" id="KW-0460">Magnesium</keyword>
<dbReference type="Pfam" id="PF01634">
    <property type="entry name" value="HisG"/>
    <property type="match status" value="1"/>
</dbReference>
<dbReference type="Gene3D" id="3.40.190.10">
    <property type="entry name" value="Periplasmic binding protein-like II"/>
    <property type="match status" value="2"/>
</dbReference>
<evidence type="ECO:0000256" key="18">
    <source>
        <dbReference type="HAMAP-Rule" id="MF_00079"/>
    </source>
</evidence>
<comment type="subcellular location">
    <subcellularLocation>
        <location evidence="3 18">Cytoplasm</location>
    </subcellularLocation>
</comment>
<keyword evidence="12 18" id="KW-0479">Metal-binding</keyword>
<dbReference type="InterPro" id="IPR020621">
    <property type="entry name" value="ATP-PRT_HisG_long"/>
</dbReference>
<keyword evidence="14 18" id="KW-0067">ATP-binding</keyword>
<dbReference type="EC" id="2.4.2.17" evidence="6 18"/>
<gene>
    <name evidence="18 21" type="primary">hisG</name>
    <name evidence="21" type="ORF">LBGDEJDP_00001</name>
</gene>
<evidence type="ECO:0000256" key="13">
    <source>
        <dbReference type="ARBA" id="ARBA00022741"/>
    </source>
</evidence>
<dbReference type="FunFam" id="3.30.70.120:FF:000002">
    <property type="entry name" value="ATP phosphoribosyltransferase"/>
    <property type="match status" value="1"/>
</dbReference>
<keyword evidence="16 18" id="KW-0368">Histidine biosynthesis</keyword>
<dbReference type="HAMAP" id="MF_00079">
    <property type="entry name" value="HisG_Long"/>
    <property type="match status" value="1"/>
</dbReference>
<proteinExistence type="inferred from homology"/>
<evidence type="ECO:0000256" key="9">
    <source>
        <dbReference type="ARBA" id="ARBA00022605"/>
    </source>
</evidence>
<evidence type="ECO:0000256" key="10">
    <source>
        <dbReference type="ARBA" id="ARBA00022676"/>
    </source>
</evidence>
<dbReference type="NCBIfam" id="TIGR03455">
    <property type="entry name" value="HisG_C-term"/>
    <property type="match status" value="1"/>
</dbReference>
<dbReference type="PANTHER" id="PTHR21403">
    <property type="entry name" value="ATP PHOSPHORIBOSYLTRANSFERASE ATP-PRTASE"/>
    <property type="match status" value="1"/>
</dbReference>
<keyword evidence="9 18" id="KW-0028">Amino-acid biosynthesis</keyword>
<keyword evidence="11 18" id="KW-0808">Transferase</keyword>
<keyword evidence="10 18" id="KW-0328">Glycosyltransferase</keyword>
<evidence type="ECO:0000256" key="6">
    <source>
        <dbReference type="ARBA" id="ARBA00011946"/>
    </source>
</evidence>
<dbReference type="GO" id="GO:0005524">
    <property type="term" value="F:ATP binding"/>
    <property type="evidence" value="ECO:0007669"/>
    <property type="project" value="UniProtKB-KW"/>
</dbReference>
<evidence type="ECO:0000256" key="4">
    <source>
        <dbReference type="ARBA" id="ARBA00004667"/>
    </source>
</evidence>
<feature type="domain" description="Histidine biosynthesis HisG C-terminal" evidence="20">
    <location>
        <begin position="346"/>
        <end position="416"/>
    </location>
</feature>
<feature type="domain" description="ATP phosphoribosyltransferase catalytic" evidence="19">
    <location>
        <begin position="180"/>
        <end position="338"/>
    </location>
</feature>
<evidence type="ECO:0000256" key="17">
    <source>
        <dbReference type="ARBA" id="ARBA00024861"/>
    </source>
</evidence>
<keyword evidence="13 18" id="KW-0547">Nucleotide-binding</keyword>
<dbReference type="AlphaFoldDB" id="A0A7G9Y5P7"/>
<dbReference type="SUPFAM" id="SSF54913">
    <property type="entry name" value="GlnB-like"/>
    <property type="match status" value="1"/>
</dbReference>
<dbReference type="SUPFAM" id="SSF53850">
    <property type="entry name" value="Periplasmic binding protein-like II"/>
    <property type="match status" value="1"/>
</dbReference>
<evidence type="ECO:0000313" key="21">
    <source>
        <dbReference type="EMBL" id="QNO43331.1"/>
    </source>
</evidence>
<comment type="cofactor">
    <cofactor evidence="2 18">
        <name>Mg(2+)</name>
        <dbReference type="ChEBI" id="CHEBI:18420"/>
    </cofactor>
</comment>
<evidence type="ECO:0000256" key="15">
    <source>
        <dbReference type="ARBA" id="ARBA00022842"/>
    </source>
</evidence>
<dbReference type="InterPro" id="IPR011322">
    <property type="entry name" value="N-reg_PII-like_a/b"/>
</dbReference>
<evidence type="ECO:0000259" key="19">
    <source>
        <dbReference type="Pfam" id="PF01634"/>
    </source>
</evidence>
<dbReference type="Gene3D" id="3.30.70.120">
    <property type="match status" value="1"/>
</dbReference>
<comment type="pathway">
    <text evidence="4 18">Amino-acid biosynthesis; L-histidine biosynthesis; L-histidine from 5-phospho-alpha-D-ribose 1-diphosphate: step 1/9.</text>
</comment>
<evidence type="ECO:0000256" key="8">
    <source>
        <dbReference type="ARBA" id="ARBA00022490"/>
    </source>
</evidence>
<dbReference type="GO" id="GO:0000105">
    <property type="term" value="P:L-histidine biosynthetic process"/>
    <property type="evidence" value="ECO:0007669"/>
    <property type="project" value="UniProtKB-UniRule"/>
</dbReference>
<dbReference type="EMBL" id="MT630810">
    <property type="protein sequence ID" value="QNO43331.1"/>
    <property type="molecule type" value="Genomic_DNA"/>
</dbReference>
<keyword evidence="8 18" id="KW-0963">Cytoplasm</keyword>
<dbReference type="InterPro" id="IPR015867">
    <property type="entry name" value="N-reg_PII/ATP_PRibTrfase_C"/>
</dbReference>
<dbReference type="GO" id="GO:0005737">
    <property type="term" value="C:cytoplasm"/>
    <property type="evidence" value="ECO:0007669"/>
    <property type="project" value="UniProtKB-SubCell"/>
</dbReference>
<dbReference type="CDD" id="cd13593">
    <property type="entry name" value="PBP2_HisGL3"/>
    <property type="match status" value="1"/>
</dbReference>
<evidence type="ECO:0000256" key="2">
    <source>
        <dbReference type="ARBA" id="ARBA00001946"/>
    </source>
</evidence>
<evidence type="ECO:0000256" key="12">
    <source>
        <dbReference type="ARBA" id="ARBA00022723"/>
    </source>
</evidence>
<dbReference type="InterPro" id="IPR013820">
    <property type="entry name" value="ATP_PRibTrfase_cat"/>
</dbReference>
<organism evidence="21">
    <name type="scientific">Candidatus Methanogaster sp. ANME-2c ERB4</name>
    <dbReference type="NCBI Taxonomy" id="2759911"/>
    <lineage>
        <taxon>Archaea</taxon>
        <taxon>Methanobacteriati</taxon>
        <taxon>Methanobacteriota</taxon>
        <taxon>Stenosarchaea group</taxon>
        <taxon>Methanomicrobia</taxon>
        <taxon>Methanosarcinales</taxon>
        <taxon>ANME-2 cluster</taxon>
        <taxon>Candidatus Methanogasteraceae</taxon>
        <taxon>Candidatus Methanogaster</taxon>
    </lineage>
</organism>
<dbReference type="PANTHER" id="PTHR21403:SF10">
    <property type="entry name" value="ATP PHOSPHORIBOSYLTRANSFERASE"/>
    <property type="match status" value="1"/>
</dbReference>
<dbReference type="InterPro" id="IPR013115">
    <property type="entry name" value="HisG_C"/>
</dbReference>
<evidence type="ECO:0000256" key="7">
    <source>
        <dbReference type="ARBA" id="ARBA00020998"/>
    </source>
</evidence>
<evidence type="ECO:0000256" key="16">
    <source>
        <dbReference type="ARBA" id="ARBA00023102"/>
    </source>
</evidence>
<sequence length="421" mass="47074">MTPVRGYPLDNRCLISSAARIIAVSRSVMVIYDLWLLPISYSILDADFITNGTNKRMARICLRSLSINLYPDLFRLLNFFGWIVTSTTDGVEGVGCGVSLFSVHSAPAGFSELIIHVADRKLLMRHHRVTSMLSIAIPKGSLEEQTFLLFKQADLEIKRTEREYNPKINDPRIGKVKILRPQEIAGYVAEGYFDVGITGHDWVIESGADVIEIADMPYSKQGSGIVKIVIAVPDDREIENASDIKPHSRVTTEYPNITRSYFERLGIPTTIHFSYGATEAKVPDLMDVVVDVTETGSTLRKNNLKIIDVMLESTTKLVANKDSWNDPAKRRAIEEIRTLLLAVIEARGKVLLDMNVPAGKLDELIAFLPAMKLPTVTKLYNSEYYAVETVVAKETVNILIPELKRLGAEDILELDILKIVR</sequence>